<accession>A0AAU7W512</accession>
<organism evidence="4">
    <name type="scientific">Agromyces sp. G08B096</name>
    <dbReference type="NCBI Taxonomy" id="3156399"/>
    <lineage>
        <taxon>Bacteria</taxon>
        <taxon>Bacillati</taxon>
        <taxon>Actinomycetota</taxon>
        <taxon>Actinomycetes</taxon>
        <taxon>Micrococcales</taxon>
        <taxon>Microbacteriaceae</taxon>
        <taxon>Agromyces</taxon>
    </lineage>
</organism>
<keyword evidence="2" id="KW-0472">Membrane</keyword>
<protein>
    <submittedName>
        <fullName evidence="4">DUF4350 domain-containing protein</fullName>
    </submittedName>
</protein>
<feature type="domain" description="DUF4350" evidence="3">
    <location>
        <begin position="55"/>
        <end position="230"/>
    </location>
</feature>
<evidence type="ECO:0000256" key="1">
    <source>
        <dbReference type="SAM" id="MobiDB-lite"/>
    </source>
</evidence>
<feature type="region of interest" description="Disordered" evidence="1">
    <location>
        <begin position="391"/>
        <end position="424"/>
    </location>
</feature>
<feature type="transmembrane region" description="Helical" evidence="2">
    <location>
        <begin position="25"/>
        <end position="45"/>
    </location>
</feature>
<dbReference type="InterPro" id="IPR025646">
    <property type="entry name" value="DUF4350"/>
</dbReference>
<dbReference type="EMBL" id="CP158374">
    <property type="protein sequence ID" value="XBX81266.1"/>
    <property type="molecule type" value="Genomic_DNA"/>
</dbReference>
<name>A0AAU7W512_9MICO</name>
<dbReference type="Pfam" id="PF14258">
    <property type="entry name" value="DUF4350"/>
    <property type="match status" value="1"/>
</dbReference>
<dbReference type="AlphaFoldDB" id="A0AAU7W512"/>
<evidence type="ECO:0000259" key="3">
    <source>
        <dbReference type="Pfam" id="PF14258"/>
    </source>
</evidence>
<keyword evidence="2" id="KW-1133">Transmembrane helix</keyword>
<keyword evidence="2" id="KW-0812">Transmembrane</keyword>
<evidence type="ECO:0000313" key="4">
    <source>
        <dbReference type="EMBL" id="XBX81266.1"/>
    </source>
</evidence>
<gene>
    <name evidence="4" type="ORF">ABIQ69_11665</name>
</gene>
<proteinExistence type="predicted"/>
<dbReference type="RefSeq" id="WP_350347288.1">
    <property type="nucleotide sequence ID" value="NZ_CP158374.1"/>
</dbReference>
<reference evidence="4" key="1">
    <citation type="submission" date="2024-05" db="EMBL/GenBank/DDBJ databases">
        <authorList>
            <person name="Yu L."/>
        </authorList>
    </citation>
    <scope>NUCLEOTIDE SEQUENCE</scope>
    <source>
        <strain evidence="4">G08B096</strain>
    </source>
</reference>
<evidence type="ECO:0000256" key="2">
    <source>
        <dbReference type="SAM" id="Phobius"/>
    </source>
</evidence>
<sequence>MATAAPAASRTPTIRARLRRGRTRVVLAVLLLVGGGILLALRGIGGGGGTPLGASDATPVGAKALVQVLRAQGVEVVEARSLERAVDEAGAGSSILLYDAAGYLGREQALELAEASDRLVVVAPGFEILDALAPGVRHAGAALGDLDDARCDFGPAERAGALSGEQRLFSIDSDAADGGWVGCFPDEEHGFAVVAGPGADGGELVFVGTEASFANATVDEAGNAALALGVTGSERRLVWYLPGPADAGPGGPTLGELTPEWVSPVLVLAALVTVAAGIWRGRRFGRLVVEDLPVHVPAGESAVGRGRLYAASSAREHALDQLRMGTIRRLAATLRLPRAANVDEVAGAAAAATGTDVRSIRSLLVDHPPEGDAQLVALARALEQLEHDVHETLRPARGGERRGAAPPGTHRDRPERDDPTGRRP</sequence>